<comment type="caution">
    <text evidence="1">The sequence shown here is derived from an EMBL/GenBank/DDBJ whole genome shotgun (WGS) entry which is preliminary data.</text>
</comment>
<sequence length="137" mass="15328">MSQPVTRASFKHALLPIANPRELPAPQRLWTSSEWERIRLGLQEKDMDDKWVALVEGDRLSLYRAGAGQCVYDAVFAPCEGGYRITTARMEAGRSKRPDLHSAFLELLITGQILHSPDSDLWARFTTLGGIRALFGS</sequence>
<organism evidence="1 2">
    <name type="scientific">Amycolatopsis oliviviridis</name>
    <dbReference type="NCBI Taxonomy" id="1471590"/>
    <lineage>
        <taxon>Bacteria</taxon>
        <taxon>Bacillati</taxon>
        <taxon>Actinomycetota</taxon>
        <taxon>Actinomycetes</taxon>
        <taxon>Pseudonocardiales</taxon>
        <taxon>Pseudonocardiaceae</taxon>
        <taxon>Amycolatopsis</taxon>
    </lineage>
</organism>
<gene>
    <name evidence="1" type="ORF">GCM10017790_63190</name>
</gene>
<proteinExistence type="predicted"/>
<keyword evidence="2" id="KW-1185">Reference proteome</keyword>
<dbReference type="EMBL" id="BNAY01000008">
    <property type="protein sequence ID" value="GHH30045.1"/>
    <property type="molecule type" value="Genomic_DNA"/>
</dbReference>
<reference evidence="2" key="1">
    <citation type="journal article" date="2019" name="Int. J. Syst. Evol. Microbiol.">
        <title>The Global Catalogue of Microorganisms (GCM) 10K type strain sequencing project: providing services to taxonomists for standard genome sequencing and annotation.</title>
        <authorList>
            <consortium name="The Broad Institute Genomics Platform"/>
            <consortium name="The Broad Institute Genome Sequencing Center for Infectious Disease"/>
            <person name="Wu L."/>
            <person name="Ma J."/>
        </authorList>
    </citation>
    <scope>NUCLEOTIDE SEQUENCE [LARGE SCALE GENOMIC DNA]</scope>
    <source>
        <strain evidence="2">CGMCC 4.7683</strain>
    </source>
</reference>
<evidence type="ECO:0000313" key="1">
    <source>
        <dbReference type="EMBL" id="GHH30045.1"/>
    </source>
</evidence>
<name>A0ABQ3M2D0_9PSEU</name>
<dbReference type="Proteomes" id="UP000635387">
    <property type="component" value="Unassembled WGS sequence"/>
</dbReference>
<dbReference type="RefSeq" id="WP_191258038.1">
    <property type="nucleotide sequence ID" value="NZ_BNAY01000008.1"/>
</dbReference>
<accession>A0ABQ3M2D0</accession>
<evidence type="ECO:0000313" key="2">
    <source>
        <dbReference type="Proteomes" id="UP000635387"/>
    </source>
</evidence>
<protein>
    <submittedName>
        <fullName evidence="1">Uncharacterized protein</fullName>
    </submittedName>
</protein>